<organism evidence="2 3">
    <name type="scientific">Ceratobasidium theobromae</name>
    <dbReference type="NCBI Taxonomy" id="1582974"/>
    <lineage>
        <taxon>Eukaryota</taxon>
        <taxon>Fungi</taxon>
        <taxon>Dikarya</taxon>
        <taxon>Basidiomycota</taxon>
        <taxon>Agaricomycotina</taxon>
        <taxon>Agaricomycetes</taxon>
        <taxon>Cantharellales</taxon>
        <taxon>Ceratobasidiaceae</taxon>
        <taxon>Ceratobasidium</taxon>
    </lineage>
</organism>
<name>A0A5N5Q7P1_9AGAM</name>
<proteinExistence type="predicted"/>
<evidence type="ECO:0000313" key="2">
    <source>
        <dbReference type="EMBL" id="KAB5587699.1"/>
    </source>
</evidence>
<keyword evidence="3" id="KW-1185">Reference proteome</keyword>
<protein>
    <submittedName>
        <fullName evidence="2">Uncharacterized protein</fullName>
    </submittedName>
</protein>
<dbReference type="AlphaFoldDB" id="A0A5N5Q7P1"/>
<evidence type="ECO:0000313" key="3">
    <source>
        <dbReference type="Proteomes" id="UP000383932"/>
    </source>
</evidence>
<accession>A0A5N5Q7P1</accession>
<comment type="caution">
    <text evidence="2">The sequence shown here is derived from an EMBL/GenBank/DDBJ whole genome shotgun (WGS) entry which is preliminary data.</text>
</comment>
<feature type="region of interest" description="Disordered" evidence="1">
    <location>
        <begin position="122"/>
        <end position="153"/>
    </location>
</feature>
<sequence length="153" mass="17626">MDSTASFTIIDCSSKFKEELYLVNPCSGFYEHQTLGQYYFITSGGMERRRQYPQNFAGRTLFRWNRFIATTSRPLRQMIKTLFQPELTSLPLEPSVEGFHFMDQEFEVEEVMIDRDCPVTCDTGENPDAPSPTSWVDPDSLWGQQPDFGWGGP</sequence>
<dbReference type="EMBL" id="SSOP01000854">
    <property type="protein sequence ID" value="KAB5587699.1"/>
    <property type="molecule type" value="Genomic_DNA"/>
</dbReference>
<gene>
    <name evidence="2" type="ORF">CTheo_8861</name>
</gene>
<evidence type="ECO:0000256" key="1">
    <source>
        <dbReference type="SAM" id="MobiDB-lite"/>
    </source>
</evidence>
<reference evidence="2 3" key="1">
    <citation type="journal article" date="2019" name="Fungal Biol. Biotechnol.">
        <title>Draft genome sequence of fastidious pathogen Ceratobasidium theobromae, which causes vascular-streak dieback in Theobroma cacao.</title>
        <authorList>
            <person name="Ali S.S."/>
            <person name="Asman A."/>
            <person name="Shao J."/>
            <person name="Firmansyah A.P."/>
            <person name="Susilo A.W."/>
            <person name="Rosmana A."/>
            <person name="McMahon P."/>
            <person name="Junaid M."/>
            <person name="Guest D."/>
            <person name="Kheng T.Y."/>
            <person name="Meinhardt L.W."/>
            <person name="Bailey B.A."/>
        </authorList>
    </citation>
    <scope>NUCLEOTIDE SEQUENCE [LARGE SCALE GENOMIC DNA]</scope>
    <source>
        <strain evidence="2 3">CT2</strain>
    </source>
</reference>
<dbReference type="Proteomes" id="UP000383932">
    <property type="component" value="Unassembled WGS sequence"/>
</dbReference>